<reference evidence="13 14" key="1">
    <citation type="submission" date="2024-06" db="EMBL/GenBank/DDBJ databases">
        <authorList>
            <person name="Pan Q."/>
            <person name="Wen M."/>
            <person name="Jouanno E."/>
            <person name="Zahm M."/>
            <person name="Klopp C."/>
            <person name="Cabau C."/>
            <person name="Louis A."/>
            <person name="Berthelot C."/>
            <person name="Parey E."/>
            <person name="Roest Crollius H."/>
            <person name="Montfort J."/>
            <person name="Robinson-Rechavi M."/>
            <person name="Bouchez O."/>
            <person name="Lampietro C."/>
            <person name="Lopez Roques C."/>
            <person name="Donnadieu C."/>
            <person name="Postlethwait J."/>
            <person name="Bobe J."/>
            <person name="Verreycken H."/>
            <person name="Guiguen Y."/>
        </authorList>
    </citation>
    <scope>NUCLEOTIDE SEQUENCE [LARGE SCALE GENOMIC DNA]</scope>
    <source>
        <strain evidence="13">Up_M1</strain>
        <tissue evidence="13">Testis</tissue>
    </source>
</reference>
<dbReference type="InterPro" id="IPR057933">
    <property type="entry name" value="SYNE3_dom"/>
</dbReference>
<evidence type="ECO:0000256" key="1">
    <source>
        <dbReference type="ARBA" id="ARBA00008619"/>
    </source>
</evidence>
<evidence type="ECO:0000256" key="4">
    <source>
        <dbReference type="ARBA" id="ARBA00022989"/>
    </source>
</evidence>
<evidence type="ECO:0000313" key="13">
    <source>
        <dbReference type="EMBL" id="KAL0968928.1"/>
    </source>
</evidence>
<accession>A0ABD0WGA4</accession>
<evidence type="ECO:0000256" key="8">
    <source>
        <dbReference type="PROSITE-ProRule" id="PRU00385"/>
    </source>
</evidence>
<dbReference type="SMART" id="SM01249">
    <property type="entry name" value="KASH"/>
    <property type="match status" value="1"/>
</dbReference>
<feature type="transmembrane region" description="Helical" evidence="11">
    <location>
        <begin position="1108"/>
        <end position="1128"/>
    </location>
</feature>
<keyword evidence="9" id="KW-0175">Coiled coil</keyword>
<feature type="coiled-coil region" evidence="9">
    <location>
        <begin position="347"/>
        <end position="374"/>
    </location>
</feature>
<dbReference type="InterPro" id="IPR018159">
    <property type="entry name" value="Spectrin/alpha-actinin"/>
</dbReference>
<feature type="topological domain" description="Perinuclear space" evidence="8">
    <location>
        <begin position="1129"/>
        <end position="1157"/>
    </location>
</feature>
<dbReference type="InterPro" id="IPR052403">
    <property type="entry name" value="LINC-complex_assoc"/>
</dbReference>
<keyword evidence="5 8" id="KW-0472">Membrane</keyword>
<keyword evidence="4 11" id="KW-1133">Transmembrane helix</keyword>
<evidence type="ECO:0000256" key="5">
    <source>
        <dbReference type="ARBA" id="ARBA00023136"/>
    </source>
</evidence>
<evidence type="ECO:0000313" key="14">
    <source>
        <dbReference type="Proteomes" id="UP001557470"/>
    </source>
</evidence>
<dbReference type="Pfam" id="PF10541">
    <property type="entry name" value="KASH"/>
    <property type="match status" value="1"/>
</dbReference>
<evidence type="ECO:0000256" key="6">
    <source>
        <dbReference type="ARBA" id="ARBA00023242"/>
    </source>
</evidence>
<dbReference type="SMART" id="SM00150">
    <property type="entry name" value="SPEC"/>
    <property type="match status" value="3"/>
</dbReference>
<dbReference type="SUPFAM" id="SSF46966">
    <property type="entry name" value="Spectrin repeat"/>
    <property type="match status" value="3"/>
</dbReference>
<feature type="region of interest" description="Disordered" evidence="10">
    <location>
        <begin position="913"/>
        <end position="935"/>
    </location>
</feature>
<dbReference type="GO" id="GO:0005640">
    <property type="term" value="C:nuclear outer membrane"/>
    <property type="evidence" value="ECO:0007669"/>
    <property type="project" value="UniProtKB-SubCell"/>
</dbReference>
<organism evidence="13 14">
    <name type="scientific">Umbra pygmaea</name>
    <name type="common">Eastern mudminnow</name>
    <dbReference type="NCBI Taxonomy" id="75934"/>
    <lineage>
        <taxon>Eukaryota</taxon>
        <taxon>Metazoa</taxon>
        <taxon>Chordata</taxon>
        <taxon>Craniata</taxon>
        <taxon>Vertebrata</taxon>
        <taxon>Euteleostomi</taxon>
        <taxon>Actinopterygii</taxon>
        <taxon>Neopterygii</taxon>
        <taxon>Teleostei</taxon>
        <taxon>Protacanthopterygii</taxon>
        <taxon>Esociformes</taxon>
        <taxon>Umbridae</taxon>
        <taxon>Umbra</taxon>
    </lineage>
</organism>
<dbReference type="AlphaFoldDB" id="A0ABD0WGA4"/>
<sequence>MLTCTGIAYCVHMTQQEKQEFKESLEAAQSWIQAVQERLRVNDNTQGPRAALEARLRETEKIHESEHEGRVKVDVVLMTAEALLQKGDEDTRNNTLVKLKDLKALWEETCTYIVHCHSRVEWVWLHWSEYLKAFEEFQMWLISVRHSLDPEVELQLGLKEKLWQLDQQHVLLSDIKSKALLLERLLDEAAGLYSRTEDPSVDQEAQERMQQEYNSIWERAKERLLVLQKIADEHQLYQSCVLKFQSWLVSKTKECNSLTEMDDTTENKLQALQILDDSVASEEQNLQHIEDIAEELQARTSPRGAEVVIEEVEELRLAWQRLRQGLSEAGEGLKSSLDSQIQYQSHCQRLLEDIGQLRDLLQRLNRDLETAREGERTEDSMVGQWRKYTNVKTTLLAEQSQVENLKAQLKELFRFSQDSQHLSDDVLAVVKDYQSVKCHAYKLCGESEIGVRQLLEDPLRSFSQWRQKVSQVLEASADVSEFSHIAKLVQKTERLLKNSLQLQERMSRPQVTRDLLGSVFGSDRAESLLTELGAAQRERELLHQQLIQSKGKLEGLISQTKHFGDTHDSIKTTLSVLRDRLKSADTLQPDILAKKSQSDQLRVIKKDLEDCEAHITALGTLVSNSPTNETQWQILYEDWKGLYKGVRVKVNKSEQNIAEHESFHDSLLNVEKWLMIMRQKLESYHSPAGDWSVDNRQLEAQRALGEFPDKELQLQQTEAQGQRVLERTSMEGQVHIQRDMERLRQSWMALHDLSLNLFRLLNSSSDQPDSDIQKERGQAGTCPGLARELFPGEGGDIIKERDSSSVEAGAPEGSPAEGHGDWFSKSSGRWDGRTGTGAQVEEIQGLRAEAGQGADRQVLGQQLSSGALSQGGSQGSGAGGKRRSREEMVLGGDHSFGVDDVDSFVRSRGYGQGLIDQESGSTEEHRGGTNLRHRGSFTPIQTEDLLMEGRSRTSSQHDPGISFGWQKDSRQNTMAGPGAALSAADYMERRREFKDWLQKENNTLSGILSSKGPLSTKQLSVRQNTLKTLRSRVGRGQEQFQMLLMARAEDTGMEEIRYQWMLYKSKLKDVGDLTALLKVKQGAGDVQEEHTKPAKQKTPGLLYRVCRVALPLWFLLLALLLFAFLLPWMDGGSTCSLANNFARSFNIMLRYEGPPPT</sequence>
<feature type="region of interest" description="Disordered" evidence="10">
    <location>
        <begin position="863"/>
        <end position="884"/>
    </location>
</feature>
<comment type="similarity">
    <text evidence="1">Belongs to the nesprin family.</text>
</comment>
<dbReference type="PROSITE" id="PS51049">
    <property type="entry name" value="KASH"/>
    <property type="match status" value="1"/>
</dbReference>
<keyword evidence="2 8" id="KW-0812">Transmembrane</keyword>
<dbReference type="Pfam" id="PF25804">
    <property type="entry name" value="SYNE3"/>
    <property type="match status" value="1"/>
</dbReference>
<gene>
    <name evidence="13" type="ORF">UPYG_G00219990</name>
</gene>
<comment type="caution">
    <text evidence="13">The sequence shown here is derived from an EMBL/GenBank/DDBJ whole genome shotgun (WGS) entry which is preliminary data.</text>
</comment>
<evidence type="ECO:0000256" key="11">
    <source>
        <dbReference type="SAM" id="Phobius"/>
    </source>
</evidence>
<feature type="region of interest" description="Disordered" evidence="10">
    <location>
        <begin position="951"/>
        <end position="976"/>
    </location>
</feature>
<evidence type="ECO:0000256" key="3">
    <source>
        <dbReference type="ARBA" id="ARBA00022737"/>
    </source>
</evidence>
<feature type="domain" description="KASH" evidence="12">
    <location>
        <begin position="1099"/>
        <end position="1157"/>
    </location>
</feature>
<keyword evidence="6" id="KW-0539">Nucleus</keyword>
<proteinExistence type="inferred from homology"/>
<dbReference type="InterPro" id="IPR057932">
    <property type="entry name" value="Spectrin_SYNE1_3"/>
</dbReference>
<feature type="topological domain" description="Cytoplasmic" evidence="8">
    <location>
        <begin position="1"/>
        <end position="1107"/>
    </location>
</feature>
<feature type="region of interest" description="Disordered" evidence="10">
    <location>
        <begin position="765"/>
        <end position="836"/>
    </location>
</feature>
<evidence type="ECO:0000256" key="2">
    <source>
        <dbReference type="ARBA" id="ARBA00022692"/>
    </source>
</evidence>
<protein>
    <recommendedName>
        <fullName evidence="12">KASH domain-containing protein</fullName>
    </recommendedName>
</protein>
<dbReference type="PANTHER" id="PTHR47535:SF2">
    <property type="entry name" value="NESPRIN-3"/>
    <property type="match status" value="1"/>
</dbReference>
<evidence type="ECO:0000256" key="7">
    <source>
        <dbReference type="ARBA" id="ARBA00046312"/>
    </source>
</evidence>
<dbReference type="Proteomes" id="UP001557470">
    <property type="component" value="Unassembled WGS sequence"/>
</dbReference>
<feature type="compositionally biased region" description="Basic and acidic residues" evidence="10">
    <location>
        <begin position="818"/>
        <end position="832"/>
    </location>
</feature>
<name>A0ABD0WGA4_UMBPY</name>
<dbReference type="PANTHER" id="PTHR47535">
    <property type="entry name" value="MUSCLE-SPECIFIC PROTEIN 300 KDA, ISOFORM G"/>
    <property type="match status" value="1"/>
</dbReference>
<dbReference type="InterPro" id="IPR012315">
    <property type="entry name" value="KASH"/>
</dbReference>
<dbReference type="Pfam" id="PF25803">
    <property type="entry name" value="Spectrin_SYNE1_2"/>
    <property type="match status" value="1"/>
</dbReference>
<evidence type="ECO:0000259" key="12">
    <source>
        <dbReference type="PROSITE" id="PS51049"/>
    </source>
</evidence>
<evidence type="ECO:0000256" key="10">
    <source>
        <dbReference type="SAM" id="MobiDB-lite"/>
    </source>
</evidence>
<keyword evidence="14" id="KW-1185">Reference proteome</keyword>
<dbReference type="EMBL" id="JAGEUA010000007">
    <property type="protein sequence ID" value="KAL0968928.1"/>
    <property type="molecule type" value="Genomic_DNA"/>
</dbReference>
<dbReference type="Gene3D" id="1.20.58.60">
    <property type="match status" value="3"/>
</dbReference>
<evidence type="ECO:0000256" key="9">
    <source>
        <dbReference type="SAM" id="Coils"/>
    </source>
</evidence>
<keyword evidence="3" id="KW-0677">Repeat</keyword>
<comment type="subcellular location">
    <subcellularLocation>
        <location evidence="7">Nucleus outer membrane</location>
        <topology evidence="7">Single-pass type IV membrane protein</topology>
    </subcellularLocation>
</comment>